<sequence>MLLASLFALLFIATTTSGQNDGQRFQSMLKGFFKLSANYPLTPAWRSNYNQRSVIYRMKDRTEYSANHKILNDVFESDMVLTPYQMEDVIDTFRARVEGRPKRVKRNAAAVNEKLRWPNRTIPFEFKDRKDGKWVTLLMSGMEKWSRETCIKFVPHSNERDFVTFFRGGGCYSNVGRTGGKQYISIGFGCDGSGIVAHELGHAIGFWHEQSRPDRDEYINLNNDNIIKGTYGNFEKRTDLDTADVPYDFGSVMHYGPQAFTNNWNYVTIETKDHRFQHTIGQRADISFIDVKHANRLYCSGICQVNLHCLNGGYEDPLNCQTCKCPPGLGGQRCGHVAVSTAGCGGELIAGATWNLLTSRQIGTCHWRILAPLGQKIRFEIIEAKYKCDSSCAENYLEIKHQRDMQQTGFRQCCNAAPGVIVSEGNQVIITSVAKDKQPNFSIRYILEQAYLPKPPVANWEGQGGLTGLLGQEAGIDNTFENYLVKELPTVLRATGPRADIGSFFNLVDSLLRAGSGKKK</sequence>
<dbReference type="PROSITE" id="PS51864">
    <property type="entry name" value="ASTACIN"/>
    <property type="match status" value="1"/>
</dbReference>
<dbReference type="InterPro" id="IPR000859">
    <property type="entry name" value="CUB_dom"/>
</dbReference>
<keyword evidence="8" id="KW-1015">Disulfide bond</keyword>
<dbReference type="InterPro" id="IPR034035">
    <property type="entry name" value="Astacin-like_dom"/>
</dbReference>
<dbReference type="PANTHER" id="PTHR10127:SF898">
    <property type="entry name" value="ZINC METALLOPROTEINASE NAS-30"/>
    <property type="match status" value="1"/>
</dbReference>
<dbReference type="PROSITE" id="PS00022">
    <property type="entry name" value="EGF_1"/>
    <property type="match status" value="1"/>
</dbReference>
<dbReference type="CDD" id="cd00041">
    <property type="entry name" value="CUB"/>
    <property type="match status" value="1"/>
</dbReference>
<evidence type="ECO:0000313" key="16">
    <source>
        <dbReference type="Proteomes" id="UP001177023"/>
    </source>
</evidence>
<feature type="binding site" evidence="11">
    <location>
        <position position="198"/>
    </location>
    <ligand>
        <name>Zn(2+)</name>
        <dbReference type="ChEBI" id="CHEBI:29105"/>
        <note>catalytic</note>
    </ligand>
</feature>
<proteinExistence type="predicted"/>
<keyword evidence="5 11" id="KW-0862">Zinc</keyword>
<dbReference type="GO" id="GO:0008270">
    <property type="term" value="F:zinc ion binding"/>
    <property type="evidence" value="ECO:0007669"/>
    <property type="project" value="UniProtKB-UniRule"/>
</dbReference>
<dbReference type="EMBL" id="CATQJA010000788">
    <property type="protein sequence ID" value="CAJ0564050.1"/>
    <property type="molecule type" value="Genomic_DNA"/>
</dbReference>
<dbReference type="FunFam" id="3.40.390.10:FF:000028">
    <property type="entry name" value="Zinc metalloproteinase"/>
    <property type="match status" value="1"/>
</dbReference>
<organism evidence="15 16">
    <name type="scientific">Mesorhabditis spiculigera</name>
    <dbReference type="NCBI Taxonomy" id="96644"/>
    <lineage>
        <taxon>Eukaryota</taxon>
        <taxon>Metazoa</taxon>
        <taxon>Ecdysozoa</taxon>
        <taxon>Nematoda</taxon>
        <taxon>Chromadorea</taxon>
        <taxon>Rhabditida</taxon>
        <taxon>Rhabditina</taxon>
        <taxon>Rhabditomorpha</taxon>
        <taxon>Rhabditoidea</taxon>
        <taxon>Rhabditidae</taxon>
        <taxon>Mesorhabditinae</taxon>
        <taxon>Mesorhabditis</taxon>
    </lineage>
</organism>
<dbReference type="InterPro" id="IPR001506">
    <property type="entry name" value="Peptidase_M12A"/>
</dbReference>
<dbReference type="PROSITE" id="PS01180">
    <property type="entry name" value="CUB"/>
    <property type="match status" value="1"/>
</dbReference>
<keyword evidence="16" id="KW-1185">Reference proteome</keyword>
<dbReference type="GO" id="GO:0006508">
    <property type="term" value="P:proteolysis"/>
    <property type="evidence" value="ECO:0007669"/>
    <property type="project" value="UniProtKB-KW"/>
</dbReference>
<dbReference type="Gene3D" id="3.40.390.10">
    <property type="entry name" value="Collagenase (Catalytic Domain)"/>
    <property type="match status" value="1"/>
</dbReference>
<keyword evidence="9" id="KW-0325">Glycoprotein</keyword>
<keyword evidence="1" id="KW-0245">EGF-like domain</keyword>
<gene>
    <name evidence="15" type="ORF">MSPICULIGERA_LOCUS2746</name>
</gene>
<comment type="caution">
    <text evidence="10">Lacks conserved residue(s) required for the propagation of feature annotation.</text>
</comment>
<dbReference type="SUPFAM" id="SSF55486">
    <property type="entry name" value="Metalloproteases ('zincins'), catalytic domain"/>
    <property type="match status" value="1"/>
</dbReference>
<dbReference type="GO" id="GO:0004222">
    <property type="term" value="F:metalloendopeptidase activity"/>
    <property type="evidence" value="ECO:0007669"/>
    <property type="project" value="UniProtKB-UniRule"/>
</dbReference>
<evidence type="ECO:0000256" key="7">
    <source>
        <dbReference type="ARBA" id="ARBA00023145"/>
    </source>
</evidence>
<name>A0AA36FR47_9BILA</name>
<evidence type="ECO:0000256" key="12">
    <source>
        <dbReference type="RuleBase" id="RU361183"/>
    </source>
</evidence>
<feature type="binding site" evidence="11">
    <location>
        <position position="208"/>
    </location>
    <ligand>
        <name>Zn(2+)</name>
        <dbReference type="ChEBI" id="CHEBI:29105"/>
        <note>catalytic</note>
    </ligand>
</feature>
<feature type="signal peptide" evidence="12">
    <location>
        <begin position="1"/>
        <end position="18"/>
    </location>
</feature>
<dbReference type="Proteomes" id="UP001177023">
    <property type="component" value="Unassembled WGS sequence"/>
</dbReference>
<dbReference type="AlphaFoldDB" id="A0AA36FR47"/>
<evidence type="ECO:0000256" key="10">
    <source>
        <dbReference type="PROSITE-ProRule" id="PRU00059"/>
    </source>
</evidence>
<evidence type="ECO:0000256" key="8">
    <source>
        <dbReference type="ARBA" id="ARBA00023157"/>
    </source>
</evidence>
<evidence type="ECO:0000256" key="4">
    <source>
        <dbReference type="ARBA" id="ARBA00022801"/>
    </source>
</evidence>
<evidence type="ECO:0000256" key="11">
    <source>
        <dbReference type="PROSITE-ProRule" id="PRU01211"/>
    </source>
</evidence>
<evidence type="ECO:0000256" key="9">
    <source>
        <dbReference type="ARBA" id="ARBA00023180"/>
    </source>
</evidence>
<keyword evidence="2 11" id="KW-0645">Protease</keyword>
<feature type="active site" evidence="11">
    <location>
        <position position="199"/>
    </location>
</feature>
<reference evidence="15" key="1">
    <citation type="submission" date="2023-06" db="EMBL/GenBank/DDBJ databases">
        <authorList>
            <person name="Delattre M."/>
        </authorList>
    </citation>
    <scope>NUCLEOTIDE SEQUENCE</scope>
    <source>
        <strain evidence="15">AF72</strain>
    </source>
</reference>
<dbReference type="SUPFAM" id="SSF49854">
    <property type="entry name" value="Spermadhesin, CUB domain"/>
    <property type="match status" value="1"/>
</dbReference>
<dbReference type="GO" id="GO:0018996">
    <property type="term" value="P:molting cycle, collagen and cuticulin-based cuticle"/>
    <property type="evidence" value="ECO:0007669"/>
    <property type="project" value="UniProtKB-ARBA"/>
</dbReference>
<feature type="binding site" evidence="11">
    <location>
        <position position="202"/>
    </location>
    <ligand>
        <name>Zn(2+)</name>
        <dbReference type="ChEBI" id="CHEBI:29105"/>
        <note>catalytic</note>
    </ligand>
</feature>
<dbReference type="Pfam" id="PF00431">
    <property type="entry name" value="CUB"/>
    <property type="match status" value="1"/>
</dbReference>
<dbReference type="PANTHER" id="PTHR10127">
    <property type="entry name" value="DISCOIDIN, CUB, EGF, LAMININ , AND ZINC METALLOPROTEASE DOMAIN CONTAINING"/>
    <property type="match status" value="1"/>
</dbReference>
<dbReference type="InterPro" id="IPR006026">
    <property type="entry name" value="Peptidase_Metallo"/>
</dbReference>
<feature type="domain" description="CUB" evidence="13">
    <location>
        <begin position="344"/>
        <end position="448"/>
    </location>
</feature>
<dbReference type="CDD" id="cd04280">
    <property type="entry name" value="ZnMc_astacin_like"/>
    <property type="match status" value="1"/>
</dbReference>
<dbReference type="SMART" id="SM00235">
    <property type="entry name" value="ZnMc"/>
    <property type="match status" value="1"/>
</dbReference>
<evidence type="ECO:0000256" key="6">
    <source>
        <dbReference type="ARBA" id="ARBA00023049"/>
    </source>
</evidence>
<evidence type="ECO:0000313" key="15">
    <source>
        <dbReference type="EMBL" id="CAJ0564050.1"/>
    </source>
</evidence>
<dbReference type="Gene3D" id="2.60.120.290">
    <property type="entry name" value="Spermadhesin, CUB domain"/>
    <property type="match status" value="1"/>
</dbReference>
<dbReference type="SMART" id="SM00042">
    <property type="entry name" value="CUB"/>
    <property type="match status" value="1"/>
</dbReference>
<evidence type="ECO:0000256" key="5">
    <source>
        <dbReference type="ARBA" id="ARBA00022833"/>
    </source>
</evidence>
<keyword evidence="4 11" id="KW-0378">Hydrolase</keyword>
<keyword evidence="7" id="KW-0865">Zymogen</keyword>
<dbReference type="InterPro" id="IPR024079">
    <property type="entry name" value="MetalloPept_cat_dom_sf"/>
</dbReference>
<comment type="cofactor">
    <cofactor evidence="11 12">
        <name>Zn(2+)</name>
        <dbReference type="ChEBI" id="CHEBI:29105"/>
    </cofactor>
    <text evidence="11 12">Binds 1 zinc ion per subunit.</text>
</comment>
<keyword evidence="12" id="KW-0732">Signal</keyword>
<dbReference type="InterPro" id="IPR035914">
    <property type="entry name" value="Sperma_CUB_dom_sf"/>
</dbReference>
<dbReference type="Pfam" id="PF01400">
    <property type="entry name" value="Astacin"/>
    <property type="match status" value="1"/>
</dbReference>
<evidence type="ECO:0000259" key="14">
    <source>
        <dbReference type="PROSITE" id="PS51864"/>
    </source>
</evidence>
<accession>A0AA36FR47</accession>
<keyword evidence="6 11" id="KW-0482">Metalloprotease</keyword>
<protein>
    <recommendedName>
        <fullName evidence="12">Metalloendopeptidase</fullName>
        <ecNumber evidence="12">3.4.24.-</ecNumber>
    </recommendedName>
</protein>
<dbReference type="PRINTS" id="PR00480">
    <property type="entry name" value="ASTACIN"/>
</dbReference>
<dbReference type="InterPro" id="IPR000742">
    <property type="entry name" value="EGF"/>
</dbReference>
<evidence type="ECO:0000256" key="2">
    <source>
        <dbReference type="ARBA" id="ARBA00022670"/>
    </source>
</evidence>
<evidence type="ECO:0000256" key="1">
    <source>
        <dbReference type="ARBA" id="ARBA00022536"/>
    </source>
</evidence>
<evidence type="ECO:0000256" key="3">
    <source>
        <dbReference type="ARBA" id="ARBA00022723"/>
    </source>
</evidence>
<feature type="domain" description="Peptidase M12A" evidence="14">
    <location>
        <begin position="108"/>
        <end position="300"/>
    </location>
</feature>
<keyword evidence="3 11" id="KW-0479">Metal-binding</keyword>
<feature type="chain" id="PRO_5041486610" description="Metalloendopeptidase" evidence="12">
    <location>
        <begin position="19"/>
        <end position="520"/>
    </location>
</feature>
<feature type="non-terminal residue" evidence="15">
    <location>
        <position position="520"/>
    </location>
</feature>
<dbReference type="EC" id="3.4.24.-" evidence="12"/>
<evidence type="ECO:0000259" key="13">
    <source>
        <dbReference type="PROSITE" id="PS01180"/>
    </source>
</evidence>
<comment type="caution">
    <text evidence="15">The sequence shown here is derived from an EMBL/GenBank/DDBJ whole genome shotgun (WGS) entry which is preliminary data.</text>
</comment>